<feature type="non-terminal residue" evidence="1">
    <location>
        <position position="1"/>
    </location>
</feature>
<name>A0AAD8EGP9_DIPPU</name>
<proteinExistence type="predicted"/>
<reference evidence="1" key="1">
    <citation type="journal article" date="2023" name="IScience">
        <title>Live-bearing cockroach genome reveals convergent evolutionary mechanisms linked to viviparity in insects and beyond.</title>
        <authorList>
            <person name="Fouks B."/>
            <person name="Harrison M.C."/>
            <person name="Mikhailova A.A."/>
            <person name="Marchal E."/>
            <person name="English S."/>
            <person name="Carruthers M."/>
            <person name="Jennings E.C."/>
            <person name="Chiamaka E.L."/>
            <person name="Frigard R.A."/>
            <person name="Pippel M."/>
            <person name="Attardo G.M."/>
            <person name="Benoit J.B."/>
            <person name="Bornberg-Bauer E."/>
            <person name="Tobe S.S."/>
        </authorList>
    </citation>
    <scope>NUCLEOTIDE SEQUENCE</scope>
    <source>
        <strain evidence="1">Stay&amp;Tobe</strain>
    </source>
</reference>
<evidence type="ECO:0000313" key="2">
    <source>
        <dbReference type="Proteomes" id="UP001233999"/>
    </source>
</evidence>
<accession>A0AAD8EGP9</accession>
<reference evidence="1" key="2">
    <citation type="submission" date="2023-05" db="EMBL/GenBank/DDBJ databases">
        <authorList>
            <person name="Fouks B."/>
        </authorList>
    </citation>
    <scope>NUCLEOTIDE SEQUENCE</scope>
    <source>
        <strain evidence="1">Stay&amp;Tobe</strain>
        <tissue evidence="1">Testes</tissue>
    </source>
</reference>
<dbReference type="Proteomes" id="UP001233999">
    <property type="component" value="Unassembled WGS sequence"/>
</dbReference>
<protein>
    <submittedName>
        <fullName evidence="1">Uncharacterized protein</fullName>
    </submittedName>
</protein>
<feature type="non-terminal residue" evidence="1">
    <location>
        <position position="52"/>
    </location>
</feature>
<evidence type="ECO:0000313" key="1">
    <source>
        <dbReference type="EMBL" id="KAJ9589259.1"/>
    </source>
</evidence>
<comment type="caution">
    <text evidence="1">The sequence shown here is derived from an EMBL/GenBank/DDBJ whole genome shotgun (WGS) entry which is preliminary data.</text>
</comment>
<sequence>LISTTASVTYSRNRTLRHILFRGFLLEKVIYWINNFICGGKFYELLRYPPYL</sequence>
<organism evidence="1 2">
    <name type="scientific">Diploptera punctata</name>
    <name type="common">Pacific beetle cockroach</name>
    <dbReference type="NCBI Taxonomy" id="6984"/>
    <lineage>
        <taxon>Eukaryota</taxon>
        <taxon>Metazoa</taxon>
        <taxon>Ecdysozoa</taxon>
        <taxon>Arthropoda</taxon>
        <taxon>Hexapoda</taxon>
        <taxon>Insecta</taxon>
        <taxon>Pterygota</taxon>
        <taxon>Neoptera</taxon>
        <taxon>Polyneoptera</taxon>
        <taxon>Dictyoptera</taxon>
        <taxon>Blattodea</taxon>
        <taxon>Blaberoidea</taxon>
        <taxon>Blaberidae</taxon>
        <taxon>Diplopterinae</taxon>
        <taxon>Diploptera</taxon>
    </lineage>
</organism>
<keyword evidence="2" id="KW-1185">Reference proteome</keyword>
<gene>
    <name evidence="1" type="ORF">L9F63_017504</name>
</gene>
<dbReference type="EMBL" id="JASPKZ010004955">
    <property type="protein sequence ID" value="KAJ9589259.1"/>
    <property type="molecule type" value="Genomic_DNA"/>
</dbReference>
<dbReference type="AlphaFoldDB" id="A0AAD8EGP9"/>